<evidence type="ECO:0000256" key="1">
    <source>
        <dbReference type="SAM" id="MobiDB-lite"/>
    </source>
</evidence>
<accession>A0AAI9U384</accession>
<reference evidence="2" key="1">
    <citation type="submission" date="2016-11" db="EMBL/GenBank/DDBJ databases">
        <title>The genome sequence of Colletotrichum cuscutae.</title>
        <authorList>
            <person name="Baroncelli R."/>
        </authorList>
    </citation>
    <scope>NUCLEOTIDE SEQUENCE</scope>
    <source>
        <strain evidence="2">IMI 304802</strain>
    </source>
</reference>
<dbReference type="AlphaFoldDB" id="A0AAI9U384"/>
<evidence type="ECO:0000313" key="2">
    <source>
        <dbReference type="EMBL" id="KAK1450856.1"/>
    </source>
</evidence>
<organism evidence="2 3">
    <name type="scientific">Colletotrichum cuscutae</name>
    <dbReference type="NCBI Taxonomy" id="1209917"/>
    <lineage>
        <taxon>Eukaryota</taxon>
        <taxon>Fungi</taxon>
        <taxon>Dikarya</taxon>
        <taxon>Ascomycota</taxon>
        <taxon>Pezizomycotina</taxon>
        <taxon>Sordariomycetes</taxon>
        <taxon>Hypocreomycetidae</taxon>
        <taxon>Glomerellales</taxon>
        <taxon>Glomerellaceae</taxon>
        <taxon>Colletotrichum</taxon>
        <taxon>Colletotrichum acutatum species complex</taxon>
    </lineage>
</organism>
<dbReference type="Proteomes" id="UP001239213">
    <property type="component" value="Unassembled WGS sequence"/>
</dbReference>
<gene>
    <name evidence="2" type="ORF">CCUS01_11396</name>
</gene>
<keyword evidence="3" id="KW-1185">Reference proteome</keyword>
<name>A0AAI9U384_9PEZI</name>
<dbReference type="EMBL" id="MPDP01000303">
    <property type="protein sequence ID" value="KAK1450856.1"/>
    <property type="molecule type" value="Genomic_DNA"/>
</dbReference>
<protein>
    <submittedName>
        <fullName evidence="2">Uncharacterized protein</fullName>
    </submittedName>
</protein>
<proteinExistence type="predicted"/>
<feature type="region of interest" description="Disordered" evidence="1">
    <location>
        <begin position="53"/>
        <end position="76"/>
    </location>
</feature>
<comment type="caution">
    <text evidence="2">The sequence shown here is derived from an EMBL/GenBank/DDBJ whole genome shotgun (WGS) entry which is preliminary data.</text>
</comment>
<evidence type="ECO:0000313" key="3">
    <source>
        <dbReference type="Proteomes" id="UP001239213"/>
    </source>
</evidence>
<sequence>MHLPHSAPGFQLRLGIVLPRAMRCFLTPIQFARMIDFVNRAMRIPARSQALLHERSTSAHGNNRTGSRPPELTGEADAVTSSHQIDDRIRAALTSSDFVGLFHLTIRVKHARRALSRSVVKLAGRAVSYFS</sequence>